<organism evidence="1 2">
    <name type="scientific">Pseudoalteromonas marina</name>
    <dbReference type="NCBI Taxonomy" id="267375"/>
    <lineage>
        <taxon>Bacteria</taxon>
        <taxon>Pseudomonadati</taxon>
        <taxon>Pseudomonadota</taxon>
        <taxon>Gammaproteobacteria</taxon>
        <taxon>Alteromonadales</taxon>
        <taxon>Pseudoalteromonadaceae</taxon>
        <taxon>Pseudoalteromonas</taxon>
    </lineage>
</organism>
<sequence length="150" mass="16586">MLCQMLSVESSDPAIVFYFKDDFVVSRLSGLSSSVEFEGVYGGDQFKSDYVATIAKCDVEAGRLKLNDDRYVYSHKGSVFFGPFATPEVCVQFVKETLVSGFDGDLVYVGVLGSQAAQSAAKADFSRFGYFRGQLDRVMKLSVITYREVN</sequence>
<proteinExistence type="predicted"/>
<name>A0ABT9FCQ1_9GAMM</name>
<accession>A0ABT9FCQ1</accession>
<dbReference type="EMBL" id="JAUYVT010000004">
    <property type="protein sequence ID" value="MDP2564464.1"/>
    <property type="molecule type" value="Genomic_DNA"/>
</dbReference>
<keyword evidence="2" id="KW-1185">Reference proteome</keyword>
<comment type="caution">
    <text evidence="1">The sequence shown here is derived from an EMBL/GenBank/DDBJ whole genome shotgun (WGS) entry which is preliminary data.</text>
</comment>
<reference evidence="1" key="1">
    <citation type="submission" date="2023-07" db="EMBL/GenBank/DDBJ databases">
        <title>Genome content predicts the carbon catabolic preferences of heterotrophic bacteria.</title>
        <authorList>
            <person name="Gralka M."/>
        </authorList>
    </citation>
    <scope>NUCLEOTIDE SEQUENCE</scope>
    <source>
        <strain evidence="1">4G09</strain>
    </source>
</reference>
<protein>
    <submittedName>
        <fullName evidence="1">Uncharacterized protein</fullName>
    </submittedName>
</protein>
<dbReference type="RefSeq" id="WP_305471741.1">
    <property type="nucleotide sequence ID" value="NZ_JAUYVT010000004.1"/>
</dbReference>
<dbReference type="Proteomes" id="UP001177212">
    <property type="component" value="Unassembled WGS sequence"/>
</dbReference>
<evidence type="ECO:0000313" key="1">
    <source>
        <dbReference type="EMBL" id="MDP2564464.1"/>
    </source>
</evidence>
<gene>
    <name evidence="1" type="ORF">Q8W34_07445</name>
</gene>
<evidence type="ECO:0000313" key="2">
    <source>
        <dbReference type="Proteomes" id="UP001177212"/>
    </source>
</evidence>